<gene>
    <name evidence="1" type="ORF">KIN20_018686</name>
</gene>
<evidence type="ECO:0000313" key="1">
    <source>
        <dbReference type="EMBL" id="KAJ1359868.1"/>
    </source>
</evidence>
<accession>A0AAD5MQ98</accession>
<dbReference type="EMBL" id="JAHQIW010003720">
    <property type="protein sequence ID" value="KAJ1359868.1"/>
    <property type="molecule type" value="Genomic_DNA"/>
</dbReference>
<comment type="caution">
    <text evidence="1">The sequence shown here is derived from an EMBL/GenBank/DDBJ whole genome shotgun (WGS) entry which is preliminary data.</text>
</comment>
<dbReference type="Proteomes" id="UP001196413">
    <property type="component" value="Unassembled WGS sequence"/>
</dbReference>
<organism evidence="1 2">
    <name type="scientific">Parelaphostrongylus tenuis</name>
    <name type="common">Meningeal worm</name>
    <dbReference type="NCBI Taxonomy" id="148309"/>
    <lineage>
        <taxon>Eukaryota</taxon>
        <taxon>Metazoa</taxon>
        <taxon>Ecdysozoa</taxon>
        <taxon>Nematoda</taxon>
        <taxon>Chromadorea</taxon>
        <taxon>Rhabditida</taxon>
        <taxon>Rhabditina</taxon>
        <taxon>Rhabditomorpha</taxon>
        <taxon>Strongyloidea</taxon>
        <taxon>Metastrongylidae</taxon>
        <taxon>Parelaphostrongylus</taxon>
    </lineage>
</organism>
<sequence length="93" mass="10230">MAADSTTDGAFDLSLGEAGNTVSVTVFLKGFSLSYQQYMRSSTAESNPMQSLLTLHTAALENTQAFETVNELQYFYYSNVANISVLYRLVIVL</sequence>
<name>A0AAD5MQ98_PARTN</name>
<proteinExistence type="predicted"/>
<evidence type="ECO:0000313" key="2">
    <source>
        <dbReference type="Proteomes" id="UP001196413"/>
    </source>
</evidence>
<reference evidence="1" key="1">
    <citation type="submission" date="2021-06" db="EMBL/GenBank/DDBJ databases">
        <title>Parelaphostrongylus tenuis whole genome reference sequence.</title>
        <authorList>
            <person name="Garwood T.J."/>
            <person name="Larsen P.A."/>
            <person name="Fountain-Jones N.M."/>
            <person name="Garbe J.R."/>
            <person name="Macchietto M.G."/>
            <person name="Kania S.A."/>
            <person name="Gerhold R.W."/>
            <person name="Richards J.E."/>
            <person name="Wolf T.M."/>
        </authorList>
    </citation>
    <scope>NUCLEOTIDE SEQUENCE</scope>
    <source>
        <strain evidence="1">MNPRO001-30</strain>
        <tissue evidence="1">Meninges</tissue>
    </source>
</reference>
<keyword evidence="2" id="KW-1185">Reference proteome</keyword>
<protein>
    <submittedName>
        <fullName evidence="1">Uncharacterized protein</fullName>
    </submittedName>
</protein>
<dbReference type="AlphaFoldDB" id="A0AAD5MQ98"/>